<dbReference type="Proteomes" id="UP001296706">
    <property type="component" value="Unassembled WGS sequence"/>
</dbReference>
<feature type="transmembrane region" description="Helical" evidence="1">
    <location>
        <begin position="43"/>
        <end position="66"/>
    </location>
</feature>
<gene>
    <name evidence="2" type="ORF">HF577_22915</name>
</gene>
<dbReference type="RefSeq" id="WP_169397993.1">
    <property type="nucleotide sequence ID" value="NZ_BAAAJH010000006.1"/>
</dbReference>
<evidence type="ECO:0000313" key="2">
    <source>
        <dbReference type="EMBL" id="NMH79931.1"/>
    </source>
</evidence>
<proteinExistence type="predicted"/>
<evidence type="ECO:0000313" key="3">
    <source>
        <dbReference type="Proteomes" id="UP001296706"/>
    </source>
</evidence>
<keyword evidence="1" id="KW-1133">Transmembrane helix</keyword>
<keyword evidence="1" id="KW-0472">Membrane</keyword>
<accession>A0ABX1RL53</accession>
<evidence type="ECO:0000256" key="1">
    <source>
        <dbReference type="SAM" id="Phobius"/>
    </source>
</evidence>
<comment type="caution">
    <text evidence="2">The sequence shown here is derived from an EMBL/GenBank/DDBJ whole genome shotgun (WGS) entry which is preliminary data.</text>
</comment>
<dbReference type="EMBL" id="JAAXKY010000083">
    <property type="protein sequence ID" value="NMH79931.1"/>
    <property type="molecule type" value="Genomic_DNA"/>
</dbReference>
<keyword evidence="3" id="KW-1185">Reference proteome</keyword>
<keyword evidence="1" id="KW-0812">Transmembrane</keyword>
<sequence>MSSSDDSERRVAEALRARATGAGRAGVPRAVRPAPVAGPDVRIALLIALLGGVVLGVALALLSLLAPGVLPGPG</sequence>
<organism evidence="2 3">
    <name type="scientific">Pseudonocardia xinjiangensis</name>
    <dbReference type="NCBI Taxonomy" id="75289"/>
    <lineage>
        <taxon>Bacteria</taxon>
        <taxon>Bacillati</taxon>
        <taxon>Actinomycetota</taxon>
        <taxon>Actinomycetes</taxon>
        <taxon>Pseudonocardiales</taxon>
        <taxon>Pseudonocardiaceae</taxon>
        <taxon>Pseudonocardia</taxon>
    </lineage>
</organism>
<protein>
    <submittedName>
        <fullName evidence="2">Uncharacterized protein</fullName>
    </submittedName>
</protein>
<name>A0ABX1RL53_9PSEU</name>
<reference evidence="2 3" key="1">
    <citation type="submission" date="2020-04" db="EMBL/GenBank/DDBJ databases">
        <authorList>
            <person name="Klaysubun C."/>
            <person name="Duangmal K."/>
            <person name="Lipun K."/>
        </authorList>
    </citation>
    <scope>NUCLEOTIDE SEQUENCE [LARGE SCALE GENOMIC DNA]</scope>
    <source>
        <strain evidence="2 3">JCM 11839</strain>
    </source>
</reference>